<keyword evidence="1" id="KW-0472">Membrane</keyword>
<keyword evidence="1" id="KW-0812">Transmembrane</keyword>
<organism evidence="2 3">
    <name type="scientific">Shewanella denitrificans (strain OS217 / ATCC BAA-1090 / DSM 15013)</name>
    <dbReference type="NCBI Taxonomy" id="318161"/>
    <lineage>
        <taxon>Bacteria</taxon>
        <taxon>Pseudomonadati</taxon>
        <taxon>Pseudomonadota</taxon>
        <taxon>Gammaproteobacteria</taxon>
        <taxon>Alteromonadales</taxon>
        <taxon>Shewanellaceae</taxon>
        <taxon>Shewanella</taxon>
    </lineage>
</organism>
<evidence type="ECO:0000313" key="2">
    <source>
        <dbReference type="EMBL" id="ABE56618.1"/>
    </source>
</evidence>
<dbReference type="Proteomes" id="UP000001982">
    <property type="component" value="Chromosome"/>
</dbReference>
<accession>Q12IV8</accession>
<dbReference type="AlphaFoldDB" id="Q12IV8"/>
<keyword evidence="1" id="KW-1133">Transmembrane helix</keyword>
<proteinExistence type="predicted"/>
<dbReference type="HOGENOM" id="CLU_1617897_0_0_6"/>
<dbReference type="STRING" id="318161.Sden_3342"/>
<protein>
    <recommendedName>
        <fullName evidence="4">MSHA biogenesis protein MshF</fullName>
    </recommendedName>
</protein>
<feature type="transmembrane region" description="Helical" evidence="1">
    <location>
        <begin position="20"/>
        <end position="38"/>
    </location>
</feature>
<evidence type="ECO:0008006" key="4">
    <source>
        <dbReference type="Google" id="ProtNLM"/>
    </source>
</evidence>
<evidence type="ECO:0000313" key="3">
    <source>
        <dbReference type="Proteomes" id="UP000001982"/>
    </source>
</evidence>
<reference evidence="2 3" key="1">
    <citation type="submission" date="2006-03" db="EMBL/GenBank/DDBJ databases">
        <title>Complete sequence of Shewanella denitrificans OS217.</title>
        <authorList>
            <consortium name="US DOE Joint Genome Institute"/>
            <person name="Copeland A."/>
            <person name="Lucas S."/>
            <person name="Lapidus A."/>
            <person name="Barry K."/>
            <person name="Detter J.C."/>
            <person name="Glavina del Rio T."/>
            <person name="Hammon N."/>
            <person name="Israni S."/>
            <person name="Dalin E."/>
            <person name="Tice H."/>
            <person name="Pitluck S."/>
            <person name="Brettin T."/>
            <person name="Bruce D."/>
            <person name="Han C."/>
            <person name="Tapia R."/>
            <person name="Gilna P."/>
            <person name="Kiss H."/>
            <person name="Schmutz J."/>
            <person name="Larimer F."/>
            <person name="Land M."/>
            <person name="Hauser L."/>
            <person name="Kyrpides N."/>
            <person name="Lykidis A."/>
            <person name="Richardson P."/>
        </authorList>
    </citation>
    <scope>NUCLEOTIDE SEQUENCE [LARGE SCALE GENOMIC DNA]</scope>
    <source>
        <strain evidence="3">OS217 / ATCC BAA-1090 / DSM 15013</strain>
    </source>
</reference>
<dbReference type="eggNOG" id="ENOG5033F6V">
    <property type="taxonomic scope" value="Bacteria"/>
</dbReference>
<dbReference type="EMBL" id="CP000302">
    <property type="protein sequence ID" value="ABE56618.1"/>
    <property type="molecule type" value="Genomic_DNA"/>
</dbReference>
<keyword evidence="3" id="KW-1185">Reference proteome</keyword>
<evidence type="ECO:0000256" key="1">
    <source>
        <dbReference type="SAM" id="Phobius"/>
    </source>
</evidence>
<dbReference type="KEGG" id="sdn:Sden_3342"/>
<name>Q12IV8_SHEDO</name>
<sequence>MSMHSQQQAEGEMLGLYGRMVTLVLVLIILGFLGWRYFNGVEEVRSQSLALEHRRLITTLPMIRSQWLSSGRPHSIKLEWQEWHASEVNAVPASLQAQDGASVLMSTAGWPQLRNLDYLGCERLWLQLLGSNLTELNIIAAYQGNSQSCRYTALDGSALTYQQTTGEVVFWRAGEN</sequence>
<gene>
    <name evidence="2" type="ordered locus">Sden_3342</name>
</gene>